<dbReference type="AlphaFoldDB" id="A0A6M2E3N0"/>
<evidence type="ECO:0000256" key="1">
    <source>
        <dbReference type="SAM" id="SignalP"/>
    </source>
</evidence>
<feature type="signal peptide" evidence="1">
    <location>
        <begin position="1"/>
        <end position="18"/>
    </location>
</feature>
<feature type="chain" id="PRO_5026885596" evidence="1">
    <location>
        <begin position="19"/>
        <end position="116"/>
    </location>
</feature>
<accession>A0A6M2E3N0</accession>
<evidence type="ECO:0000313" key="2">
    <source>
        <dbReference type="EMBL" id="NOV52520.1"/>
    </source>
</evidence>
<sequence length="116" mass="13124">MNILTAIFLSSVIIMVHCEAREALEQSVLPEWDTNVTVIKGKCWFWGRKIKVGQPRAIKNPCVQVACMATATPPAVLKKGCFKYKDYGSSCTEHKGENKRYPLCCPRLYCENRPTL</sequence>
<dbReference type="EMBL" id="GIDH01000577">
    <property type="protein sequence ID" value="NOV52520.1"/>
    <property type="molecule type" value="Transcribed_RNA"/>
</dbReference>
<proteinExistence type="predicted"/>
<keyword evidence="1" id="KW-0732">Signal</keyword>
<name>A0A6M2E3N0_9ACAR</name>
<reference evidence="2" key="1">
    <citation type="submission" date="2019-12" db="EMBL/GenBank/DDBJ databases">
        <title>The sialotranscriptome of the gopher-tortoise tick, Amblyomma tuberculatum.</title>
        <authorList>
            <person name="Karim S."/>
            <person name="Andersen J."/>
            <person name="Kumar D."/>
            <person name="Adamson S."/>
            <person name="Ennen J."/>
            <person name="Qualis C.P."/>
            <person name="Ribeiro J.M.C."/>
        </authorList>
    </citation>
    <scope>NUCLEOTIDE SEQUENCE</scope>
    <source>
        <strain evidence="2">Removed</strain>
        <tissue evidence="2">Salivary glands</tissue>
    </source>
</reference>
<protein>
    <submittedName>
        <fullName evidence="2">Putative 8.9 kDa protein</fullName>
    </submittedName>
</protein>
<organism evidence="2">
    <name type="scientific">Amblyomma tuberculatum</name>
    <dbReference type="NCBI Taxonomy" id="48802"/>
    <lineage>
        <taxon>Eukaryota</taxon>
        <taxon>Metazoa</taxon>
        <taxon>Ecdysozoa</taxon>
        <taxon>Arthropoda</taxon>
        <taxon>Chelicerata</taxon>
        <taxon>Arachnida</taxon>
        <taxon>Acari</taxon>
        <taxon>Parasitiformes</taxon>
        <taxon>Ixodida</taxon>
        <taxon>Ixodoidea</taxon>
        <taxon>Ixodidae</taxon>
        <taxon>Amblyomminae</taxon>
        <taxon>Amblyomma</taxon>
    </lineage>
</organism>